<feature type="region of interest" description="Disordered" evidence="1">
    <location>
        <begin position="85"/>
        <end position="222"/>
    </location>
</feature>
<feature type="compositionally biased region" description="Low complexity" evidence="1">
    <location>
        <begin position="170"/>
        <end position="183"/>
    </location>
</feature>
<organism evidence="2 3">
    <name type="scientific">Uncinocarpus reesii (strain UAMH 1704)</name>
    <dbReference type="NCBI Taxonomy" id="336963"/>
    <lineage>
        <taxon>Eukaryota</taxon>
        <taxon>Fungi</taxon>
        <taxon>Dikarya</taxon>
        <taxon>Ascomycota</taxon>
        <taxon>Pezizomycotina</taxon>
        <taxon>Eurotiomycetes</taxon>
        <taxon>Eurotiomycetidae</taxon>
        <taxon>Onygenales</taxon>
        <taxon>Onygenaceae</taxon>
        <taxon>Uncinocarpus</taxon>
    </lineage>
</organism>
<name>C4JUN9_UNCRE</name>
<evidence type="ECO:0000313" key="3">
    <source>
        <dbReference type="Proteomes" id="UP000002058"/>
    </source>
</evidence>
<dbReference type="GeneID" id="8441153"/>
<dbReference type="AlphaFoldDB" id="C4JUN9"/>
<reference evidence="3" key="1">
    <citation type="journal article" date="2009" name="Genome Res.">
        <title>Comparative genomic analyses of the human fungal pathogens Coccidioides and their relatives.</title>
        <authorList>
            <person name="Sharpton T.J."/>
            <person name="Stajich J.E."/>
            <person name="Rounsley S.D."/>
            <person name="Gardner M.J."/>
            <person name="Wortman J.R."/>
            <person name="Jordar V.S."/>
            <person name="Maiti R."/>
            <person name="Kodira C.D."/>
            <person name="Neafsey D.E."/>
            <person name="Zeng Q."/>
            <person name="Hung C.-Y."/>
            <person name="McMahan C."/>
            <person name="Muszewska A."/>
            <person name="Grynberg M."/>
            <person name="Mandel M.A."/>
            <person name="Kellner E.M."/>
            <person name="Barker B.M."/>
            <person name="Galgiani J.N."/>
            <person name="Orbach M.J."/>
            <person name="Kirkland T.N."/>
            <person name="Cole G.T."/>
            <person name="Henn M.R."/>
            <person name="Birren B.W."/>
            <person name="Taylor J.W."/>
        </authorList>
    </citation>
    <scope>NUCLEOTIDE SEQUENCE [LARGE SCALE GENOMIC DNA]</scope>
    <source>
        <strain evidence="3">UAMH 1704</strain>
    </source>
</reference>
<feature type="compositionally biased region" description="Basic and acidic residues" evidence="1">
    <location>
        <begin position="138"/>
        <end position="153"/>
    </location>
</feature>
<dbReference type="HOGENOM" id="CLU_1246158_0_0_1"/>
<feature type="compositionally biased region" description="Polar residues" evidence="1">
    <location>
        <begin position="90"/>
        <end position="100"/>
    </location>
</feature>
<feature type="compositionally biased region" description="Basic residues" evidence="1">
    <location>
        <begin position="188"/>
        <end position="198"/>
    </location>
</feature>
<feature type="compositionally biased region" description="Low complexity" evidence="1">
    <location>
        <begin position="199"/>
        <end position="208"/>
    </location>
</feature>
<dbReference type="EMBL" id="CH476617">
    <property type="protein sequence ID" value="EEP80000.1"/>
    <property type="molecule type" value="Genomic_DNA"/>
</dbReference>
<protein>
    <submittedName>
        <fullName evidence="2">Uncharacterized protein</fullName>
    </submittedName>
</protein>
<evidence type="ECO:0000256" key="1">
    <source>
        <dbReference type="SAM" id="MobiDB-lite"/>
    </source>
</evidence>
<accession>C4JUN9</accession>
<dbReference type="RefSeq" id="XP_002584153.1">
    <property type="nucleotide sequence ID" value="XM_002584107.1"/>
</dbReference>
<evidence type="ECO:0000313" key="2">
    <source>
        <dbReference type="EMBL" id="EEP80000.1"/>
    </source>
</evidence>
<dbReference type="InParanoid" id="C4JUN9"/>
<feature type="compositionally biased region" description="Basic residues" evidence="1">
    <location>
        <begin position="213"/>
        <end position="222"/>
    </location>
</feature>
<keyword evidence="3" id="KW-1185">Reference proteome</keyword>
<dbReference type="KEGG" id="ure:UREG_04842"/>
<proteinExistence type="predicted"/>
<dbReference type="VEuPathDB" id="FungiDB:UREG_04842"/>
<dbReference type="Proteomes" id="UP000002058">
    <property type="component" value="Unassembled WGS sequence"/>
</dbReference>
<sequence length="222" mass="24669">MANVAVFSKATPFADQFGNKYSWKTAGPPSLTNPFLANLERDNLPPTDPMDIDICPPAEANNGFNTNEIHDVEMIDIDALDALDADVTMGDQQPRSSSNAPWPRHRNQPNHTHPGGSRGGQRQAGPRNRFPQPLNRQRHPEQARQQQSHRDNLKTPFRGSRGNNPPKSPPSQTTGSPPSRQGFQGNGGRRRPGRRQRQRQQPQSPGEGARCSHIGRYRVQAK</sequence>
<gene>
    <name evidence="2" type="ORF">UREG_04842</name>
</gene>